<keyword evidence="3" id="KW-1185">Reference proteome</keyword>
<dbReference type="EMBL" id="CCAE010000038">
    <property type="protein sequence ID" value="CDN89262.1"/>
    <property type="molecule type" value="Genomic_DNA"/>
</dbReference>
<evidence type="ECO:0000313" key="3">
    <source>
        <dbReference type="Proteomes" id="UP000028878"/>
    </source>
</evidence>
<keyword evidence="1" id="KW-0732">Signal</keyword>
<reference evidence="3" key="1">
    <citation type="submission" date="2014-02" db="EMBL/GenBank/DDBJ databases">
        <authorList>
            <person name="Gan H."/>
        </authorList>
    </citation>
    <scope>NUCLEOTIDE SEQUENCE [LARGE SCALE GENOMIC DNA]</scope>
    <source>
        <strain evidence="3">S1</strain>
    </source>
</reference>
<dbReference type="AlphaFoldDB" id="A0A1L1PGS0"/>
<gene>
    <name evidence="2" type="ORF">BN948_03699</name>
</gene>
<name>A0A1L1PGS0_HYDIT</name>
<reference evidence="3" key="2">
    <citation type="submission" date="2014-11" db="EMBL/GenBank/DDBJ databases">
        <title>Draft genome sequence of Hydrogenophaga intermedia S1.</title>
        <authorList>
            <person name="Gan H.M."/>
            <person name="Chew T.H."/>
            <person name="Stolz A."/>
        </authorList>
    </citation>
    <scope>NUCLEOTIDE SEQUENCE [LARGE SCALE GENOMIC DNA]</scope>
    <source>
        <strain evidence="3">S1</strain>
    </source>
</reference>
<organism evidence="2 3">
    <name type="scientific">Hydrogenophaga intermedia</name>
    <dbReference type="NCBI Taxonomy" id="65786"/>
    <lineage>
        <taxon>Bacteria</taxon>
        <taxon>Pseudomonadati</taxon>
        <taxon>Pseudomonadota</taxon>
        <taxon>Betaproteobacteria</taxon>
        <taxon>Burkholderiales</taxon>
        <taxon>Comamonadaceae</taxon>
        <taxon>Hydrogenophaga</taxon>
    </lineage>
</organism>
<evidence type="ECO:0000256" key="1">
    <source>
        <dbReference type="SAM" id="SignalP"/>
    </source>
</evidence>
<feature type="signal peptide" evidence="1">
    <location>
        <begin position="1"/>
        <end position="19"/>
    </location>
</feature>
<sequence length="119" mass="12404" precursor="true">MRHWIAILLLLTLPWQAMASTGSWTMPCAMAGEAMVADAFADGDTADAGSDCCNDFAAWARTGQVCQAGTVCMPASVWPALAPLALALSPPPPASPPMWLGRHGPLFSPSGIWRPPSVG</sequence>
<protein>
    <submittedName>
        <fullName evidence="2">Uncharacterized protein</fullName>
    </submittedName>
</protein>
<feature type="chain" id="PRO_5009681392" evidence="1">
    <location>
        <begin position="20"/>
        <end position="119"/>
    </location>
</feature>
<evidence type="ECO:0000313" key="2">
    <source>
        <dbReference type="EMBL" id="CDN89262.1"/>
    </source>
</evidence>
<dbReference type="Proteomes" id="UP000028878">
    <property type="component" value="Unassembled WGS sequence"/>
</dbReference>
<accession>A0A1L1PGS0</accession>
<proteinExistence type="predicted"/>